<evidence type="ECO:0000259" key="5">
    <source>
        <dbReference type="PROSITE" id="PS50111"/>
    </source>
</evidence>
<feature type="domain" description="Methyl-accepting transducer" evidence="5">
    <location>
        <begin position="293"/>
        <end position="522"/>
    </location>
</feature>
<comment type="similarity">
    <text evidence="2">Belongs to the methyl-accepting chemotaxis (MCP) protein family.</text>
</comment>
<keyword evidence="7" id="KW-1185">Reference proteome</keyword>
<protein>
    <submittedName>
        <fullName evidence="6">Methyl-accepting chemotaxis protein</fullName>
    </submittedName>
</protein>
<dbReference type="CDD" id="cd11386">
    <property type="entry name" value="MCP_signal"/>
    <property type="match status" value="1"/>
</dbReference>
<dbReference type="PROSITE" id="PS51257">
    <property type="entry name" value="PROKAR_LIPOPROTEIN"/>
    <property type="match status" value="1"/>
</dbReference>
<dbReference type="SMART" id="SM00283">
    <property type="entry name" value="MA"/>
    <property type="match status" value="1"/>
</dbReference>
<dbReference type="Pfam" id="PF00015">
    <property type="entry name" value="MCPsignal"/>
    <property type="match status" value="1"/>
</dbReference>
<dbReference type="Proteomes" id="UP000609726">
    <property type="component" value="Unassembled WGS sequence"/>
</dbReference>
<dbReference type="PANTHER" id="PTHR43531">
    <property type="entry name" value="PROTEIN ICFG"/>
    <property type="match status" value="1"/>
</dbReference>
<feature type="transmembrane region" description="Helical" evidence="4">
    <location>
        <begin position="13"/>
        <end position="33"/>
    </location>
</feature>
<dbReference type="SUPFAM" id="SSF58104">
    <property type="entry name" value="Methyl-accepting chemotaxis protein (MCP) signaling domain"/>
    <property type="match status" value="1"/>
</dbReference>
<dbReference type="EMBL" id="WHJH01000059">
    <property type="protein sequence ID" value="NHZ93032.1"/>
    <property type="molecule type" value="Genomic_DNA"/>
</dbReference>
<feature type="transmembrane region" description="Helical" evidence="4">
    <location>
        <begin position="213"/>
        <end position="233"/>
    </location>
</feature>
<evidence type="ECO:0000313" key="6">
    <source>
        <dbReference type="EMBL" id="NHZ93032.1"/>
    </source>
</evidence>
<keyword evidence="4" id="KW-0812">Transmembrane</keyword>
<keyword evidence="4" id="KW-1133">Transmembrane helix</keyword>
<proteinExistence type="inferred from homology"/>
<keyword evidence="4" id="KW-0472">Membrane</keyword>
<gene>
    <name evidence="6" type="ORF">F2P45_29085</name>
</gene>
<name>A0ABX0P1P9_9BURK</name>
<evidence type="ECO:0000313" key="7">
    <source>
        <dbReference type="Proteomes" id="UP000609726"/>
    </source>
</evidence>
<keyword evidence="1" id="KW-0488">Methylation</keyword>
<accession>A0ABX0P1P9</accession>
<reference evidence="6 7" key="1">
    <citation type="submission" date="2019-10" db="EMBL/GenBank/DDBJ databases">
        <title>Taxonomy of Antarctic Massilia spp.: description of Massilia rubra sp. nov., Massilia aquatica sp. nov., Massilia mucilaginosa sp. nov., Massilia frigida sp. nov. isolated from streams, lakes and regoliths.</title>
        <authorList>
            <person name="Holochova P."/>
            <person name="Sedlacek I."/>
            <person name="Kralova S."/>
            <person name="Maslanova I."/>
            <person name="Busse H.-J."/>
            <person name="Stankova E."/>
            <person name="Vrbovska V."/>
            <person name="Kovarovic V."/>
            <person name="Bartak M."/>
            <person name="Svec P."/>
            <person name="Pantucek R."/>
        </authorList>
    </citation>
    <scope>NUCLEOTIDE SEQUENCE [LARGE SCALE GENOMIC DNA]</scope>
    <source>
        <strain evidence="6 7">CCM 8733</strain>
    </source>
</reference>
<evidence type="ECO:0000256" key="1">
    <source>
        <dbReference type="ARBA" id="ARBA00022481"/>
    </source>
</evidence>
<keyword evidence="3" id="KW-0807">Transducer</keyword>
<dbReference type="Gene3D" id="1.10.287.950">
    <property type="entry name" value="Methyl-accepting chemotaxis protein"/>
    <property type="match status" value="1"/>
</dbReference>
<dbReference type="PROSITE" id="PS50111">
    <property type="entry name" value="CHEMOTAXIS_TRANSDUC_2"/>
    <property type="match status" value="1"/>
</dbReference>
<dbReference type="RefSeq" id="WP_166881720.1">
    <property type="nucleotide sequence ID" value="NZ_WHJH01000059.1"/>
</dbReference>
<evidence type="ECO:0000256" key="2">
    <source>
        <dbReference type="ARBA" id="ARBA00029447"/>
    </source>
</evidence>
<evidence type="ECO:0000256" key="4">
    <source>
        <dbReference type="SAM" id="Phobius"/>
    </source>
</evidence>
<dbReference type="InterPro" id="IPR004089">
    <property type="entry name" value="MCPsignal_dom"/>
</dbReference>
<comment type="caution">
    <text evidence="6">The sequence shown here is derived from an EMBL/GenBank/DDBJ whole genome shotgun (WGS) entry which is preliminary data.</text>
</comment>
<evidence type="ECO:0000256" key="3">
    <source>
        <dbReference type="PROSITE-ProRule" id="PRU00284"/>
    </source>
</evidence>
<organism evidence="6 7">
    <name type="scientific">Massilia mucilaginosa</name>
    <dbReference type="NCBI Taxonomy" id="2609282"/>
    <lineage>
        <taxon>Bacteria</taxon>
        <taxon>Pseudomonadati</taxon>
        <taxon>Pseudomonadota</taxon>
        <taxon>Betaproteobacteria</taxon>
        <taxon>Burkholderiales</taxon>
        <taxon>Oxalobacteraceae</taxon>
        <taxon>Telluria group</taxon>
        <taxon>Massilia</taxon>
    </lineage>
</organism>
<dbReference type="InterPro" id="IPR051310">
    <property type="entry name" value="MCP_chemotaxis"/>
</dbReference>
<sequence length="538" mass="57586">MKGNANRMTFSKLVTWLTGVAVACLFCMVALFWESRNLDRTHQIQENSAALAKEFRQASDDMTRTVRLFVVTGDQRYKTVYNTIADMLDGKVPRPTQPERIYWPFFEVSGVKPLPDGAAAAMIDLMKEAGYTSAELAKLEQAKALSDKLIVIETKAMELATKSDEDKAMARELVHGKEYQRQVALIDKPVDEFLVMLGVRTSQAVANSKRNQVVLSMLMGAMLCLLFGMMIYASRLLRSQVGGSLDIANAAIHAFAAGDFRQTVDAQSQGSMLGGLETMRVSLSQVVARVRLGAQGVLSASSEISQGNQDLSSRTEAQASALEQTASSMEELGDTVKRNAENAEQVNLQALSASSVAEQGGKVVGEVVQTMMGIEASSRKIVDIIGVIDGIAFQTNILALNAAVEAARAGEQGRGFAVVASEVRSLAGRSADAAKEIKSLIVDSVARVDQGRKLVDQAGGTMAKVVDAIRQVTDIMGEISTASSEQSKGVSQVGEAVTNMDSATQQNAALVEQMAAAAMSLNGQAQLLVEIVEEFKLA</sequence>
<dbReference type="PANTHER" id="PTHR43531:SF14">
    <property type="entry name" value="METHYL-ACCEPTING CHEMOTAXIS PROTEIN I-RELATED"/>
    <property type="match status" value="1"/>
</dbReference>